<evidence type="ECO:0000313" key="5">
    <source>
        <dbReference type="EMBL" id="TNJ27410.1"/>
    </source>
</evidence>
<comment type="cofactor">
    <cofactor evidence="1">
        <name>Zn(2+)</name>
        <dbReference type="ChEBI" id="CHEBI:29105"/>
    </cofactor>
</comment>
<dbReference type="GO" id="GO:0004181">
    <property type="term" value="F:metallocarboxypeptidase activity"/>
    <property type="evidence" value="ECO:0007669"/>
    <property type="project" value="InterPro"/>
</dbReference>
<feature type="compositionally biased region" description="Low complexity" evidence="3">
    <location>
        <begin position="442"/>
        <end position="462"/>
    </location>
</feature>
<organism evidence="5 6">
    <name type="scientific">Giardia muris</name>
    <dbReference type="NCBI Taxonomy" id="5742"/>
    <lineage>
        <taxon>Eukaryota</taxon>
        <taxon>Metamonada</taxon>
        <taxon>Diplomonadida</taxon>
        <taxon>Hexamitidae</taxon>
        <taxon>Giardiinae</taxon>
        <taxon>Giardia</taxon>
    </lineage>
</organism>
<evidence type="ECO:0000256" key="1">
    <source>
        <dbReference type="ARBA" id="ARBA00001947"/>
    </source>
</evidence>
<dbReference type="Gene3D" id="3.40.630.10">
    <property type="entry name" value="Zn peptidases"/>
    <property type="match status" value="2"/>
</dbReference>
<dbReference type="EMBL" id="VDLU01000003">
    <property type="protein sequence ID" value="TNJ27410.1"/>
    <property type="molecule type" value="Genomic_DNA"/>
</dbReference>
<keyword evidence="6" id="KW-1185">Reference proteome</keyword>
<accession>A0A4Z1SP50</accession>
<dbReference type="GO" id="GO:0006508">
    <property type="term" value="P:proteolysis"/>
    <property type="evidence" value="ECO:0007669"/>
    <property type="project" value="InterPro"/>
</dbReference>
<dbReference type="PANTHER" id="PTHR12756">
    <property type="entry name" value="CYTOSOLIC CARBOXYPEPTIDASE"/>
    <property type="match status" value="1"/>
</dbReference>
<dbReference type="VEuPathDB" id="GiardiaDB:GMRT_11286"/>
<dbReference type="OrthoDB" id="10253041at2759"/>
<comment type="caution">
    <text evidence="5">The sequence shown here is derived from an EMBL/GenBank/DDBJ whole genome shotgun (WGS) entry which is preliminary data.</text>
</comment>
<dbReference type="InterPro" id="IPR050821">
    <property type="entry name" value="Cytosolic_carboxypeptidase"/>
</dbReference>
<dbReference type="Pfam" id="PF00246">
    <property type="entry name" value="Peptidase_M14"/>
    <property type="match status" value="1"/>
</dbReference>
<dbReference type="AlphaFoldDB" id="A0A4Z1SP50"/>
<name>A0A4Z1SP50_GIAMU</name>
<dbReference type="GO" id="GO:0008270">
    <property type="term" value="F:zinc ion binding"/>
    <property type="evidence" value="ECO:0007669"/>
    <property type="project" value="InterPro"/>
</dbReference>
<feature type="region of interest" description="Disordered" evidence="3">
    <location>
        <begin position="424"/>
        <end position="468"/>
    </location>
</feature>
<evidence type="ECO:0000256" key="3">
    <source>
        <dbReference type="SAM" id="MobiDB-lite"/>
    </source>
</evidence>
<dbReference type="PANTHER" id="PTHR12756:SF12">
    <property type="entry name" value="CYTOSOLIC CARBOXYPEPTIDASE-LIKE PROTEIN 5"/>
    <property type="match status" value="1"/>
</dbReference>
<dbReference type="InterPro" id="IPR000834">
    <property type="entry name" value="Peptidase_M14"/>
</dbReference>
<evidence type="ECO:0000313" key="6">
    <source>
        <dbReference type="Proteomes" id="UP000315496"/>
    </source>
</evidence>
<feature type="domain" description="Peptidase M14" evidence="4">
    <location>
        <begin position="183"/>
        <end position="392"/>
    </location>
</feature>
<feature type="compositionally biased region" description="Polar residues" evidence="3">
    <location>
        <begin position="344"/>
        <end position="353"/>
    </location>
</feature>
<comment type="similarity">
    <text evidence="2">Belongs to the peptidase M14 family.</text>
</comment>
<sequence>MTDILYLFDSGSIGMYDLVSMQDKKLGGSILNINFLSANDPSSTDRCTSHRSWFNFLVYNDLGISEEILMFRWVNASNPLRLRKLGFRPVYRCLTRAYMGALSRLAETRVTRVRNYDVVLPSHREVPFRHVETDSFVPEDESYLEFCIRLSRGTICVQVAFSYPYPLNEIQARMNQLNQLYAIKVIPIWHNTYLYKVFRAEDKPIIYISARCHPGETPGSYVLEGLLEQLPILLDLFQVWLVPAINAEGIRAGRCRTNLTGMDLNRSYVPESPLVSGAIMRHLSLTGFNGGYLPIQSPEFIRIFDEKKSARDTPVVNNSHSYSYLYSRSHSQSASFSHSYSCSQTSPKASKQQPGDDLYPMSDLSMTYPHTIDASTQEYCRSMTSDSDAYSKASTVAMKDRDSELAETFSEIRLETTMLPQKPEPSLLRKKGMKKGKKTKMQTHTQTQTQTQTRTKIKTQGKAAPSLSNEVRPQSIVDVFIPENPPVAYESEPRIIFCLDLHAHATKPNCFLWGNTLLSSNKRSLDLCNLFGEIRNLLMLKLLARRCKLLDVSRCNFSAVRMTGCDRAEQSLSRTMRAGLYFFGGLPNIYCFETHYYRQTLLKKRRLLTPTDFQRMGEDLARSLLDLFSLDLHLTLSGIRQMMKSRVGKNQLQRQLRILRRRMGKQLLPRLYESLYDQVDFQVNGALRRRTFRASGVSPGGRDDKGHR</sequence>
<feature type="region of interest" description="Disordered" evidence="3">
    <location>
        <begin position="337"/>
        <end position="357"/>
    </location>
</feature>
<dbReference type="Proteomes" id="UP000315496">
    <property type="component" value="Chromosome 3"/>
</dbReference>
<evidence type="ECO:0000259" key="4">
    <source>
        <dbReference type="Pfam" id="PF00246"/>
    </source>
</evidence>
<dbReference type="SUPFAM" id="SSF53187">
    <property type="entry name" value="Zn-dependent exopeptidases"/>
    <property type="match status" value="1"/>
</dbReference>
<feature type="compositionally biased region" description="Basic residues" evidence="3">
    <location>
        <begin position="428"/>
        <end position="441"/>
    </location>
</feature>
<reference evidence="5 6" key="1">
    <citation type="submission" date="2019-05" db="EMBL/GenBank/DDBJ databases">
        <title>The compact genome of Giardia muris reveals important steps in the evolution of intestinal protozoan parasites.</title>
        <authorList>
            <person name="Xu F."/>
            <person name="Jimenez-Gonzalez A."/>
            <person name="Einarsson E."/>
            <person name="Astvaldsson A."/>
            <person name="Peirasmaki D."/>
            <person name="Eckmann L."/>
            <person name="Andersson J.O."/>
            <person name="Svard S.G."/>
            <person name="Jerlstrom-Hultqvist J."/>
        </authorList>
    </citation>
    <scope>NUCLEOTIDE SEQUENCE [LARGE SCALE GENOMIC DNA]</scope>
    <source>
        <strain evidence="5 6">Roberts-Thomson</strain>
    </source>
</reference>
<protein>
    <submittedName>
        <fullName evidence="5">Nuclear ATP/GTP-binding protein</fullName>
    </submittedName>
</protein>
<evidence type="ECO:0000256" key="2">
    <source>
        <dbReference type="ARBA" id="ARBA00005988"/>
    </source>
</evidence>
<gene>
    <name evidence="5" type="ORF">GMRT_11286</name>
</gene>
<proteinExistence type="inferred from homology"/>